<organism evidence="1 2">
    <name type="scientific">Candidatus Uhrbacteria bacterium GW2011_GWD2_52_7</name>
    <dbReference type="NCBI Taxonomy" id="1618989"/>
    <lineage>
        <taxon>Bacteria</taxon>
        <taxon>Candidatus Uhriibacteriota</taxon>
    </lineage>
</organism>
<accession>A0A0G1XFB2</accession>
<proteinExistence type="predicted"/>
<evidence type="ECO:0000313" key="1">
    <source>
        <dbReference type="EMBL" id="KKW29606.1"/>
    </source>
</evidence>
<name>A0A0G1XFB2_9BACT</name>
<sequence length="71" mass="8212">MIHAAGRGERPGVQETPLATFKRASRFLVGRRIVDDWDEIETFLVSQHYEIETSADLNIFVRQLILEQRNA</sequence>
<protein>
    <submittedName>
        <fullName evidence="1">Uncharacterized protein</fullName>
    </submittedName>
</protein>
<reference evidence="1 2" key="1">
    <citation type="journal article" date="2015" name="Nature">
        <title>rRNA introns, odd ribosomes, and small enigmatic genomes across a large radiation of phyla.</title>
        <authorList>
            <person name="Brown C.T."/>
            <person name="Hug L.A."/>
            <person name="Thomas B.C."/>
            <person name="Sharon I."/>
            <person name="Castelle C.J."/>
            <person name="Singh A."/>
            <person name="Wilkins M.J."/>
            <person name="Williams K.H."/>
            <person name="Banfield J.F."/>
        </authorList>
    </citation>
    <scope>NUCLEOTIDE SEQUENCE [LARGE SCALE GENOMIC DNA]</scope>
</reference>
<gene>
    <name evidence="1" type="ORF">UY72_C0038G0003</name>
</gene>
<evidence type="ECO:0000313" key="2">
    <source>
        <dbReference type="Proteomes" id="UP000034846"/>
    </source>
</evidence>
<comment type="caution">
    <text evidence="1">The sequence shown here is derived from an EMBL/GenBank/DDBJ whole genome shotgun (WGS) entry which is preliminary data.</text>
</comment>
<dbReference type="Proteomes" id="UP000034846">
    <property type="component" value="Unassembled WGS sequence"/>
</dbReference>
<dbReference type="EMBL" id="LCRD01000038">
    <property type="protein sequence ID" value="KKW29606.1"/>
    <property type="molecule type" value="Genomic_DNA"/>
</dbReference>
<dbReference type="AlphaFoldDB" id="A0A0G1XFB2"/>